<keyword evidence="2" id="KW-1185">Reference proteome</keyword>
<dbReference type="Proteomes" id="UP001501207">
    <property type="component" value="Unassembled WGS sequence"/>
</dbReference>
<sequence>MKKILSCLVLFCICCGGCENDLQQVQQLNTRDIGVEVAKNIETYYYSANGQIKAKMTAPQLHRYMKNPPYMEINNGLRVDFYNDSLQVESILTAKKGYFNEGNNEMWVKDSVVVINREGRRLDCQDLYWDAKKQQFYTHNPATITSPTEVLYGRNGLTANQDFSSYQILHTSGLFQDSTMAP</sequence>
<organism evidence="1 2">
    <name type="scientific">Compostibacter hankyongensis</name>
    <dbReference type="NCBI Taxonomy" id="1007089"/>
    <lineage>
        <taxon>Bacteria</taxon>
        <taxon>Pseudomonadati</taxon>
        <taxon>Bacteroidota</taxon>
        <taxon>Chitinophagia</taxon>
        <taxon>Chitinophagales</taxon>
        <taxon>Chitinophagaceae</taxon>
        <taxon>Compostibacter</taxon>
    </lineage>
</organism>
<dbReference type="InterPro" id="IPR010664">
    <property type="entry name" value="LipoPS_assembly_LptC-rel"/>
</dbReference>
<comment type="caution">
    <text evidence="1">The sequence shown here is derived from an EMBL/GenBank/DDBJ whole genome shotgun (WGS) entry which is preliminary data.</text>
</comment>
<dbReference type="RefSeq" id="WP_344974108.1">
    <property type="nucleotide sequence ID" value="NZ_BAABFN010000001.1"/>
</dbReference>
<reference evidence="2" key="1">
    <citation type="journal article" date="2019" name="Int. J. Syst. Evol. Microbiol.">
        <title>The Global Catalogue of Microorganisms (GCM) 10K type strain sequencing project: providing services to taxonomists for standard genome sequencing and annotation.</title>
        <authorList>
            <consortium name="The Broad Institute Genomics Platform"/>
            <consortium name="The Broad Institute Genome Sequencing Center for Infectious Disease"/>
            <person name="Wu L."/>
            <person name="Ma J."/>
        </authorList>
    </citation>
    <scope>NUCLEOTIDE SEQUENCE [LARGE SCALE GENOMIC DNA]</scope>
    <source>
        <strain evidence="2">JCM 17664</strain>
    </source>
</reference>
<evidence type="ECO:0008006" key="3">
    <source>
        <dbReference type="Google" id="ProtNLM"/>
    </source>
</evidence>
<protein>
    <recommendedName>
        <fullName evidence="3">LPS export ABC transporter periplasmic protein LptC</fullName>
    </recommendedName>
</protein>
<dbReference type="EMBL" id="BAABFN010000001">
    <property type="protein sequence ID" value="GAA4301179.1"/>
    <property type="molecule type" value="Genomic_DNA"/>
</dbReference>
<dbReference type="NCBIfam" id="TIGR04409">
    <property type="entry name" value="LptC_YrbK"/>
    <property type="match status" value="1"/>
</dbReference>
<proteinExistence type="predicted"/>
<dbReference type="Gene3D" id="2.60.450.10">
    <property type="entry name" value="Lipopolysaccharide (LPS) transport protein A like domain"/>
    <property type="match status" value="1"/>
</dbReference>
<name>A0ABP8FDP1_9BACT</name>
<dbReference type="InterPro" id="IPR026265">
    <property type="entry name" value="LptC"/>
</dbReference>
<accession>A0ABP8FDP1</accession>
<dbReference type="Pfam" id="PF06835">
    <property type="entry name" value="LptC"/>
    <property type="match status" value="1"/>
</dbReference>
<evidence type="ECO:0000313" key="1">
    <source>
        <dbReference type="EMBL" id="GAA4301179.1"/>
    </source>
</evidence>
<gene>
    <name evidence="1" type="ORF">GCM10023143_02730</name>
</gene>
<evidence type="ECO:0000313" key="2">
    <source>
        <dbReference type="Proteomes" id="UP001501207"/>
    </source>
</evidence>